<organism evidence="1 2">
    <name type="scientific">Datura stramonium</name>
    <name type="common">Jimsonweed</name>
    <name type="synonym">Common thornapple</name>
    <dbReference type="NCBI Taxonomy" id="4076"/>
    <lineage>
        <taxon>Eukaryota</taxon>
        <taxon>Viridiplantae</taxon>
        <taxon>Streptophyta</taxon>
        <taxon>Embryophyta</taxon>
        <taxon>Tracheophyta</taxon>
        <taxon>Spermatophyta</taxon>
        <taxon>Magnoliopsida</taxon>
        <taxon>eudicotyledons</taxon>
        <taxon>Gunneridae</taxon>
        <taxon>Pentapetalae</taxon>
        <taxon>asterids</taxon>
        <taxon>lamiids</taxon>
        <taxon>Solanales</taxon>
        <taxon>Solanaceae</taxon>
        <taxon>Solanoideae</taxon>
        <taxon>Datureae</taxon>
        <taxon>Datura</taxon>
    </lineage>
</organism>
<protein>
    <submittedName>
        <fullName evidence="1">Uncharacterized protein</fullName>
    </submittedName>
</protein>
<keyword evidence="2" id="KW-1185">Reference proteome</keyword>
<reference evidence="1 2" key="1">
    <citation type="journal article" date="2021" name="BMC Genomics">
        <title>Datura genome reveals duplications of psychoactive alkaloid biosynthetic genes and high mutation rate following tissue culture.</title>
        <authorList>
            <person name="Rajewski A."/>
            <person name="Carter-House D."/>
            <person name="Stajich J."/>
            <person name="Litt A."/>
        </authorList>
    </citation>
    <scope>NUCLEOTIDE SEQUENCE [LARGE SCALE GENOMIC DNA]</scope>
    <source>
        <strain evidence="1">AR-01</strain>
    </source>
</reference>
<dbReference type="Proteomes" id="UP000823775">
    <property type="component" value="Unassembled WGS sequence"/>
</dbReference>
<gene>
    <name evidence="1" type="ORF">HAX54_012764</name>
</gene>
<accession>A0ABS8TM84</accession>
<evidence type="ECO:0000313" key="2">
    <source>
        <dbReference type="Proteomes" id="UP000823775"/>
    </source>
</evidence>
<dbReference type="EMBL" id="JACEIK010001750">
    <property type="protein sequence ID" value="MCD7471948.1"/>
    <property type="molecule type" value="Genomic_DNA"/>
</dbReference>
<feature type="non-terminal residue" evidence="1">
    <location>
        <position position="1"/>
    </location>
</feature>
<evidence type="ECO:0000313" key="1">
    <source>
        <dbReference type="EMBL" id="MCD7471948.1"/>
    </source>
</evidence>
<proteinExistence type="predicted"/>
<comment type="caution">
    <text evidence="1">The sequence shown here is derived from an EMBL/GenBank/DDBJ whole genome shotgun (WGS) entry which is preliminary data.</text>
</comment>
<sequence>LRSCSRSEQIQKRQWLLVSPASAASPVGRPLLFNGTMRLFRLAAARSWSRSAAFSPSPVGCAAGNYYSRSEQIQQRRVLGGICDW</sequence>
<name>A0ABS8TM84_DATST</name>